<protein>
    <submittedName>
        <fullName evidence="1">Mps1 binder-like protein</fullName>
    </submittedName>
</protein>
<dbReference type="OrthoDB" id="8170117at2759"/>
<dbReference type="Gene3D" id="1.20.140.30">
    <property type="entry name" value="MOB kinase activator"/>
    <property type="match status" value="1"/>
</dbReference>
<dbReference type="InterPro" id="IPR036703">
    <property type="entry name" value="MOB_kinase_act_sf"/>
</dbReference>
<organism evidence="1 2">
    <name type="scientific">Planoprotostelium fungivorum</name>
    <dbReference type="NCBI Taxonomy" id="1890364"/>
    <lineage>
        <taxon>Eukaryota</taxon>
        <taxon>Amoebozoa</taxon>
        <taxon>Evosea</taxon>
        <taxon>Variosea</taxon>
        <taxon>Cavosteliida</taxon>
        <taxon>Cavosteliaceae</taxon>
        <taxon>Planoprotostelium</taxon>
    </lineage>
</organism>
<evidence type="ECO:0000313" key="2">
    <source>
        <dbReference type="Proteomes" id="UP000241769"/>
    </source>
</evidence>
<dbReference type="STRING" id="1890364.A0A2P6NVT0"/>
<dbReference type="Proteomes" id="UP000241769">
    <property type="component" value="Unassembled WGS sequence"/>
</dbReference>
<dbReference type="FunFam" id="1.20.140.30:FF:000001">
    <property type="entry name" value="MOB kinase activator 1A"/>
    <property type="match status" value="1"/>
</dbReference>
<dbReference type="Pfam" id="PF03637">
    <property type="entry name" value="Mob1_phocein"/>
    <property type="match status" value="1"/>
</dbReference>
<dbReference type="AlphaFoldDB" id="A0A2P6NVT0"/>
<dbReference type="EMBL" id="MDYQ01000014">
    <property type="protein sequence ID" value="PRP88069.1"/>
    <property type="molecule type" value="Genomic_DNA"/>
</dbReference>
<reference evidence="1 2" key="1">
    <citation type="journal article" date="2018" name="Genome Biol. Evol.">
        <title>Multiple Roots of Fruiting Body Formation in Amoebozoa.</title>
        <authorList>
            <person name="Hillmann F."/>
            <person name="Forbes G."/>
            <person name="Novohradska S."/>
            <person name="Ferling I."/>
            <person name="Riege K."/>
            <person name="Groth M."/>
            <person name="Westermann M."/>
            <person name="Marz M."/>
            <person name="Spaller T."/>
            <person name="Winckler T."/>
            <person name="Schaap P."/>
            <person name="Glockner G."/>
        </authorList>
    </citation>
    <scope>NUCLEOTIDE SEQUENCE [LARGE SCALE GENOMIC DNA]</scope>
    <source>
        <strain evidence="1 2">Jena</strain>
    </source>
</reference>
<accession>A0A2P6NVT0</accession>
<dbReference type="SUPFAM" id="SSF101152">
    <property type="entry name" value="Mob1/phocein"/>
    <property type="match status" value="1"/>
</dbReference>
<comment type="caution">
    <text evidence="1">The sequence shown here is derived from an EMBL/GenBank/DDBJ whole genome shotgun (WGS) entry which is preliminary data.</text>
</comment>
<proteinExistence type="predicted"/>
<dbReference type="InterPro" id="IPR005301">
    <property type="entry name" value="MOB_kinase_act_fam"/>
</dbReference>
<dbReference type="InParanoid" id="A0A2P6NVT0"/>
<dbReference type="PANTHER" id="PTHR22599">
    <property type="entry name" value="MPS ONE BINDER KINASE ACTIVATOR-LIKE MOB"/>
    <property type="match status" value="1"/>
</dbReference>
<name>A0A2P6NVT0_9EUKA</name>
<gene>
    <name evidence="1" type="ORF">PROFUN_04160</name>
</gene>
<dbReference type="SMART" id="SM01388">
    <property type="entry name" value="Mob1_phocein"/>
    <property type="match status" value="1"/>
</dbReference>
<evidence type="ECO:0000313" key="1">
    <source>
        <dbReference type="EMBL" id="PRP88069.1"/>
    </source>
</evidence>
<sequence length="219" mass="25713">MLKVFSADRSKTFKPKKTFSKGTKRWELHKQAKATLGSGNLRQAVILPEREDMNEWLAVNTVDFFNQINLLYGSITEFCTQKTCEVMSAGPKYEYLWADGETIKKPIKVSAPEYVDYLMTWVQSILDDESIFPSRVDVPFPKTFKDIIKQIFKRLFRVYAHIYYSHFHKIVSLGEEAHLNTCFKHFYYFICEFNLVDKKELQPLDELITNLTRNDKPAK</sequence>
<keyword evidence="2" id="KW-1185">Reference proteome</keyword>
<dbReference type="FunCoup" id="A0A2P6NVT0">
    <property type="interactions" value="16"/>
</dbReference>